<dbReference type="InterPro" id="IPR026988">
    <property type="entry name" value="YaaC-like"/>
</dbReference>
<dbReference type="Pfam" id="PF14175">
    <property type="entry name" value="YaaC"/>
    <property type="match status" value="1"/>
</dbReference>
<accession>A0A917AYM7</accession>
<dbReference type="EMBL" id="BMFK01000012">
    <property type="protein sequence ID" value="GGE85810.1"/>
    <property type="molecule type" value="Genomic_DNA"/>
</dbReference>
<evidence type="ECO:0008006" key="3">
    <source>
        <dbReference type="Google" id="ProtNLM"/>
    </source>
</evidence>
<organism evidence="1 2">
    <name type="scientific">Priestia taiwanensis</name>
    <dbReference type="NCBI Taxonomy" id="1347902"/>
    <lineage>
        <taxon>Bacteria</taxon>
        <taxon>Bacillati</taxon>
        <taxon>Bacillota</taxon>
        <taxon>Bacilli</taxon>
        <taxon>Bacillales</taxon>
        <taxon>Bacillaceae</taxon>
        <taxon>Priestia</taxon>
    </lineage>
</organism>
<proteinExistence type="predicted"/>
<name>A0A917AYM7_9BACI</name>
<reference evidence="1" key="2">
    <citation type="submission" date="2020-09" db="EMBL/GenBank/DDBJ databases">
        <authorList>
            <person name="Sun Q."/>
            <person name="Zhou Y."/>
        </authorList>
    </citation>
    <scope>NUCLEOTIDE SEQUENCE</scope>
    <source>
        <strain evidence="1">CGMCC 1.12698</strain>
    </source>
</reference>
<evidence type="ECO:0000313" key="2">
    <source>
        <dbReference type="Proteomes" id="UP000605259"/>
    </source>
</evidence>
<dbReference type="Proteomes" id="UP000605259">
    <property type="component" value="Unassembled WGS sequence"/>
</dbReference>
<keyword evidence="2" id="KW-1185">Reference proteome</keyword>
<comment type="caution">
    <text evidence="1">The sequence shown here is derived from an EMBL/GenBank/DDBJ whole genome shotgun (WGS) entry which is preliminary data.</text>
</comment>
<dbReference type="AlphaFoldDB" id="A0A917AYM7"/>
<sequence length="315" mass="37435">MTNFDDTWGRFQAFFSSETTQSYLQQCYKKHCILEPEKKSFSNCYPFIYYLEHAKNYYTLSTQSPLAIKPTLLFYGMTQLMKACLLTVDPNYPESSLVLAHGVTTRKRKKQQYEFLHDEVKTQKSGLFTHMAEKLFDLTCTEGEKYGMEELLATIPEMLPLFIMNKRKKGVEEIQIDGNKIHIPMRVLDHYHMTSNRFKSYFLSLANKLEEVDDEMLTFRLTEPLKLYNCYPFAYDSHNQTFFLSLRNEKSILFPEILVHYLILYNLSMIARYETEWWYHLLHHYETQDFPFISHFLSVSATKIPLLIHTFLLDI</sequence>
<reference evidence="1" key="1">
    <citation type="journal article" date="2014" name="Int. J. Syst. Evol. Microbiol.">
        <title>Complete genome sequence of Corynebacterium casei LMG S-19264T (=DSM 44701T), isolated from a smear-ripened cheese.</title>
        <authorList>
            <consortium name="US DOE Joint Genome Institute (JGI-PGF)"/>
            <person name="Walter F."/>
            <person name="Albersmeier A."/>
            <person name="Kalinowski J."/>
            <person name="Ruckert C."/>
        </authorList>
    </citation>
    <scope>NUCLEOTIDE SEQUENCE</scope>
    <source>
        <strain evidence="1">CGMCC 1.12698</strain>
    </source>
</reference>
<dbReference type="RefSeq" id="WP_188390187.1">
    <property type="nucleotide sequence ID" value="NZ_BMFK01000012.1"/>
</dbReference>
<protein>
    <recommendedName>
        <fullName evidence="3">YaaC</fullName>
    </recommendedName>
</protein>
<evidence type="ECO:0000313" key="1">
    <source>
        <dbReference type="EMBL" id="GGE85810.1"/>
    </source>
</evidence>
<gene>
    <name evidence="1" type="ORF">GCM10007140_38970</name>
</gene>